<dbReference type="RefSeq" id="WP_139635003.1">
    <property type="nucleotide sequence ID" value="NZ_VDLX02000017.1"/>
</dbReference>
<sequence>MSRRTKTWWFSAGVAIGTVLVVAAALRLWTRYPGDVDPVSAGFALIGTAITAVSWWQARRLADTDVQAAAARLAQRVPAEEKAQRAQLVGGKGRDAVIDVDFAFHPTDGPVSAPPRGSLERVAAYFRDLPAPRRLVIAGAAGSGKTVLAIELILELLAGRRPGEPIPVRISATSLDPDVPVKDMLARHLAATYDLKPVVARTLVEAEQILPVIDGLDEMDETDEPGYGSRAARALRALEDYEHGLERCSLVVTCRADQYDALVADQAAPRRVVRVDVNRVTGDKAWRFVQAVTDQRDPERWQPVLDALTRDGHVLAGALDTPWRLTLAVSVYEQRDPVTGRYVRSPRALTEFADELSIREHLLGLFIPARLAAADPAGKGPGAGRAHAWLSVLAGHLRANASRPPFHGRVLSSTDLVLHRLWPLAGDRPRAIGALVALITCLPGVAVVAAALALVLAQTEIVDGRISGRTVSAFMLIWLPGLVALGLVWEPVRAWREVWSAADDVGARRLHGGRDRRKAVVDGVFAAVGGFLAGLAPIMAFDIDLPLWLPLGFAVLFGIGMAIPEPRDGFRGGADPGAIIRNEAVRTVVAALTFGPGFGFILGLGFGELLDGLPSVTAVAAGAVFAMSLVTSWSLLLSRRYLGLLLSVRGRLPWRLGRFLRRCYDAGLLRTSGIAYQFRHRELQDYLAAHPVPPPPGPEPHGGGSSDSGEEAGTRLPG</sequence>
<dbReference type="Proteomes" id="UP000312512">
    <property type="component" value="Unassembled WGS sequence"/>
</dbReference>
<evidence type="ECO:0000313" key="2">
    <source>
        <dbReference type="Proteomes" id="UP000312512"/>
    </source>
</evidence>
<dbReference type="Pfam" id="PF05729">
    <property type="entry name" value="NACHT"/>
    <property type="match status" value="1"/>
</dbReference>
<gene>
    <name evidence="1" type="ORF">FH608_036805</name>
</gene>
<name>A0A5C4VSX8_9ACTN</name>
<comment type="caution">
    <text evidence="1">The sequence shown here is derived from an EMBL/GenBank/DDBJ whole genome shotgun (WGS) entry which is preliminary data.</text>
</comment>
<dbReference type="SUPFAM" id="SSF52540">
    <property type="entry name" value="P-loop containing nucleoside triphosphate hydrolases"/>
    <property type="match status" value="1"/>
</dbReference>
<proteinExistence type="predicted"/>
<organism evidence="1 2">
    <name type="scientific">Nonomuraea phyllanthi</name>
    <dbReference type="NCBI Taxonomy" id="2219224"/>
    <lineage>
        <taxon>Bacteria</taxon>
        <taxon>Bacillati</taxon>
        <taxon>Actinomycetota</taxon>
        <taxon>Actinomycetes</taxon>
        <taxon>Streptosporangiales</taxon>
        <taxon>Streptosporangiaceae</taxon>
        <taxon>Nonomuraea</taxon>
    </lineage>
</organism>
<keyword evidence="2" id="KW-1185">Reference proteome</keyword>
<dbReference type="PROSITE" id="PS50837">
    <property type="entry name" value="NACHT"/>
    <property type="match status" value="1"/>
</dbReference>
<evidence type="ECO:0000313" key="1">
    <source>
        <dbReference type="EMBL" id="KAB8190023.1"/>
    </source>
</evidence>
<dbReference type="InterPro" id="IPR007111">
    <property type="entry name" value="NACHT_NTPase"/>
</dbReference>
<dbReference type="AlphaFoldDB" id="A0A5C4VSX8"/>
<dbReference type="InterPro" id="IPR027417">
    <property type="entry name" value="P-loop_NTPase"/>
</dbReference>
<dbReference type="EMBL" id="VDLX02000017">
    <property type="protein sequence ID" value="KAB8190023.1"/>
    <property type="molecule type" value="Genomic_DNA"/>
</dbReference>
<dbReference type="OrthoDB" id="419058at2"/>
<protein>
    <submittedName>
        <fullName evidence="1">NACHT domain-containing protein</fullName>
    </submittedName>
</protein>
<reference evidence="1 2" key="1">
    <citation type="submission" date="2019-10" db="EMBL/GenBank/DDBJ databases">
        <title>Nonomuraea sp. nov., isolated from Phyllanthus amarus.</title>
        <authorList>
            <person name="Klykleung N."/>
            <person name="Tanasupawat S."/>
        </authorList>
    </citation>
    <scope>NUCLEOTIDE SEQUENCE [LARGE SCALE GENOMIC DNA]</scope>
    <source>
        <strain evidence="1 2">PA1-10</strain>
    </source>
</reference>
<accession>A0A5C4VSX8</accession>
<dbReference type="Gene3D" id="3.40.50.300">
    <property type="entry name" value="P-loop containing nucleotide triphosphate hydrolases"/>
    <property type="match status" value="1"/>
</dbReference>